<protein>
    <submittedName>
        <fullName evidence="1">Transposase</fullName>
    </submittedName>
</protein>
<reference evidence="1" key="1">
    <citation type="submission" date="2017-02" db="UniProtKB">
        <authorList>
            <consortium name="WormBaseParasite"/>
        </authorList>
    </citation>
    <scope>IDENTIFICATION</scope>
</reference>
<dbReference type="AlphaFoldDB" id="A0A0N4VWR3"/>
<proteinExistence type="predicted"/>
<name>A0A0N4VWR3_HAEPC</name>
<organism evidence="1">
    <name type="scientific">Haemonchus placei</name>
    <name type="common">Barber's pole worm</name>
    <dbReference type="NCBI Taxonomy" id="6290"/>
    <lineage>
        <taxon>Eukaryota</taxon>
        <taxon>Metazoa</taxon>
        <taxon>Ecdysozoa</taxon>
        <taxon>Nematoda</taxon>
        <taxon>Chromadorea</taxon>
        <taxon>Rhabditida</taxon>
        <taxon>Rhabditina</taxon>
        <taxon>Rhabditomorpha</taxon>
        <taxon>Strongyloidea</taxon>
        <taxon>Trichostrongylidae</taxon>
        <taxon>Haemonchus</taxon>
    </lineage>
</organism>
<dbReference type="WBParaSite" id="HPLM_0000173301-mRNA-1">
    <property type="protein sequence ID" value="HPLM_0000173301-mRNA-1"/>
    <property type="gene ID" value="HPLM_0000173301"/>
</dbReference>
<accession>A0A0N4VWR3</accession>
<evidence type="ECO:0000313" key="1">
    <source>
        <dbReference type="WBParaSite" id="HPLM_0000173301-mRNA-1"/>
    </source>
</evidence>
<sequence length="66" mass="7262">MKGIELQLVTACSSRDSTLAYLLGSLWRTLLGIFETLFPGTIVKMFDEPDVLIIDVVVTGQTKTSK</sequence>